<dbReference type="Proteomes" id="UP000001698">
    <property type="component" value="Chromosome"/>
</dbReference>
<dbReference type="EMBL" id="CP001011">
    <property type="protein sequence ID" value="ACB91501.1"/>
    <property type="molecule type" value="Genomic_DNA"/>
</dbReference>
<evidence type="ECO:0000313" key="2">
    <source>
        <dbReference type="EMBL" id="ACB91501.1"/>
    </source>
</evidence>
<dbReference type="AlphaFoldDB" id="B2I674"/>
<sequence length="80" mass="9646">MSCKEIFKYIVIKQRWLRMFFAKKMGMVISETWCADRYPPIVFIARCVLSYYVGWGCLLRFSVILWPMCYWLGVMIVLVF</sequence>
<feature type="transmembrane region" description="Helical" evidence="1">
    <location>
        <begin position="58"/>
        <end position="79"/>
    </location>
</feature>
<dbReference type="HOGENOM" id="CLU_196920_0_0_6"/>
<gene>
    <name evidence="2" type="ordered locus">XfasM23_0043</name>
</gene>
<keyword evidence="1" id="KW-0472">Membrane</keyword>
<organism evidence="2 3">
    <name type="scientific">Xylella fastidiosa (strain M23)</name>
    <dbReference type="NCBI Taxonomy" id="405441"/>
    <lineage>
        <taxon>Bacteria</taxon>
        <taxon>Pseudomonadati</taxon>
        <taxon>Pseudomonadota</taxon>
        <taxon>Gammaproteobacteria</taxon>
        <taxon>Lysobacterales</taxon>
        <taxon>Lysobacteraceae</taxon>
        <taxon>Xylella</taxon>
    </lineage>
</organism>
<evidence type="ECO:0000313" key="3">
    <source>
        <dbReference type="Proteomes" id="UP000001698"/>
    </source>
</evidence>
<name>B2I674_XYLF2</name>
<proteinExistence type="predicted"/>
<reference evidence="2 3" key="1">
    <citation type="journal article" date="2010" name="J. Bacteriol.">
        <title>Whole genome sequences of two Xylella fastidiosa strains (M12 and M23) causing almond leaf scorch disease in California.</title>
        <authorList>
            <person name="Chen J."/>
            <person name="Xie G."/>
            <person name="Han S."/>
            <person name="Chertkov O."/>
            <person name="Sims D."/>
            <person name="Civerolo E.L."/>
        </authorList>
    </citation>
    <scope>NUCLEOTIDE SEQUENCE [LARGE SCALE GENOMIC DNA]</scope>
    <source>
        <strain evidence="2 3">M23</strain>
    </source>
</reference>
<accession>B2I674</accession>
<protein>
    <submittedName>
        <fullName evidence="2">Uncharacterized protein</fullName>
    </submittedName>
</protein>
<keyword evidence="1" id="KW-0812">Transmembrane</keyword>
<keyword evidence="1" id="KW-1133">Transmembrane helix</keyword>
<evidence type="ECO:0000256" key="1">
    <source>
        <dbReference type="SAM" id="Phobius"/>
    </source>
</evidence>
<dbReference type="KEGG" id="xfn:XfasM23_0043"/>